<feature type="transmembrane region" description="Helical" evidence="11">
    <location>
        <begin position="237"/>
        <end position="255"/>
    </location>
</feature>
<evidence type="ECO:0000256" key="4">
    <source>
        <dbReference type="ARBA" id="ARBA00022475"/>
    </source>
</evidence>
<dbReference type="InterPro" id="IPR056769">
    <property type="entry name" value="Piezo_TM1-24"/>
</dbReference>
<keyword evidence="8 11" id="KW-0472">Membrane</keyword>
<dbReference type="InterPro" id="IPR031334">
    <property type="entry name" value="Piezo_cap_dom"/>
</dbReference>
<keyword evidence="3" id="KW-0813">Transport</keyword>
<evidence type="ECO:0000313" key="19">
    <source>
        <dbReference type="Proteomes" id="UP000015101"/>
    </source>
</evidence>
<feature type="transmembrane region" description="Helical" evidence="11">
    <location>
        <begin position="554"/>
        <end position="572"/>
    </location>
</feature>
<feature type="transmembrane region" description="Helical" evidence="11">
    <location>
        <begin position="386"/>
        <end position="404"/>
    </location>
</feature>
<feature type="transmembrane region" description="Helical" evidence="11">
    <location>
        <begin position="1118"/>
        <end position="1142"/>
    </location>
</feature>
<feature type="transmembrane region" description="Helical" evidence="11">
    <location>
        <begin position="410"/>
        <end position="428"/>
    </location>
</feature>
<feature type="transmembrane region" description="Helical" evidence="11">
    <location>
        <begin position="31"/>
        <end position="46"/>
    </location>
</feature>
<evidence type="ECO:0000259" key="16">
    <source>
        <dbReference type="Pfam" id="PF24874"/>
    </source>
</evidence>
<feature type="region of interest" description="Disordered" evidence="10">
    <location>
        <begin position="768"/>
        <end position="793"/>
    </location>
</feature>
<evidence type="ECO:0000256" key="7">
    <source>
        <dbReference type="ARBA" id="ARBA00023065"/>
    </source>
</evidence>
<evidence type="ECO:0000256" key="3">
    <source>
        <dbReference type="ARBA" id="ARBA00022448"/>
    </source>
</evidence>
<feature type="transmembrane region" description="Helical" evidence="11">
    <location>
        <begin position="1392"/>
        <end position="1412"/>
    </location>
</feature>
<comment type="subcellular location">
    <subcellularLocation>
        <location evidence="1">Cell membrane</location>
        <topology evidence="1">Multi-pass membrane protein</topology>
    </subcellularLocation>
</comment>
<reference evidence="17 19" key="2">
    <citation type="journal article" date="2013" name="Nature">
        <title>Insights into bilaterian evolution from three spiralian genomes.</title>
        <authorList>
            <person name="Simakov O."/>
            <person name="Marletaz F."/>
            <person name="Cho S.J."/>
            <person name="Edsinger-Gonzales E."/>
            <person name="Havlak P."/>
            <person name="Hellsten U."/>
            <person name="Kuo D.H."/>
            <person name="Larsson T."/>
            <person name="Lv J."/>
            <person name="Arendt D."/>
            <person name="Savage R."/>
            <person name="Osoegawa K."/>
            <person name="de Jong P."/>
            <person name="Grimwood J."/>
            <person name="Chapman J.A."/>
            <person name="Shapiro H."/>
            <person name="Aerts A."/>
            <person name="Otillar R.P."/>
            <person name="Terry A.Y."/>
            <person name="Boore J.L."/>
            <person name="Grigoriev I.V."/>
            <person name="Lindberg D.R."/>
            <person name="Seaver E.C."/>
            <person name="Weisblat D.A."/>
            <person name="Putnam N.H."/>
            <person name="Rokhsar D.S."/>
        </authorList>
    </citation>
    <scope>NUCLEOTIDE SEQUENCE</scope>
</reference>
<feature type="domain" description="Piezo non-specific cation channel cap" evidence="12">
    <location>
        <begin position="1562"/>
        <end position="1860"/>
    </location>
</feature>
<evidence type="ECO:0000256" key="6">
    <source>
        <dbReference type="ARBA" id="ARBA00022989"/>
    </source>
</evidence>
<accession>T1FTU9</accession>
<dbReference type="Pfam" id="PF24871">
    <property type="entry name" value="Piezo_TM1-24"/>
    <property type="match status" value="1"/>
</dbReference>
<feature type="transmembrane region" description="Helical" evidence="11">
    <location>
        <begin position="1776"/>
        <end position="1797"/>
    </location>
</feature>
<dbReference type="OMA" id="PWVTHTS"/>
<evidence type="ECO:0000256" key="11">
    <source>
        <dbReference type="SAM" id="Phobius"/>
    </source>
</evidence>
<protein>
    <recommendedName>
        <fullName evidence="20">Piezo-type mechanosensitive ion channel component</fullName>
    </recommendedName>
</protein>
<sequence length="1867" mass="216857">MCKYWIFACAALFLFISLQEAVVFRLIYMSMFLYFIISFQVSYSFWRATIKVFWWVVILYSMIVLVCIYTYQFDGFPKHWESFTGMRKEMLLNLGLKEIDTTELFIDLLTPTSFLIVVSIQLHYFQNDFLKMSDLNRFKSMENEPAPERRETADSALASRRGRKDRILIFCTYLWTKFYRFLNMTSAVLWRFVEVHIFKVTVTTIFICCVYEVSALNTLLVLVVVILLPFPRLHSTLSILQMILSSAILLFKMIYQMNIIVDDLMTSNCTSNDSSVLIHPPFDQTLNNTNFIGIHKDKNMARYLMIYIIMILMLSLEAIVRYHQIQHYRHPLHTPPMDGIVFMYIKRQHADQGLSQCCKFFINYSFYKFGKELCFIISMTTMVVRLDLYSVVYGVFLGVLLMLHRRHCAFVWPVYIIFLVILLVAQYLSCVGAPPALCWVYPWSYDLSKNLKIFLYLPDYENPPNPRKLIGDYFQLLFACLQWNVFSIEAHKLEEFGGDDNESIIDRLNKKVKNPQSDFLSYKDSYLDYIKTVLFFYSFWVTLMVVFISGMSRISLFCLGYLVGCFVFLWFGEGMLLKPLKKLTNMWMGLLMYCYLVLLAKCILQLLGCVYISQLNQDYCWVIQLFNIVCLKSTTYVISKSNISKCNMSVDEAGLSWDALCFAFLLFMLRIFKTWYFQHVVNELRINNKLAARGAELINNKLIDDINLLRANEERVLQNIKVKMDRIRTKHAACMQTRMLTKEQFDDHYTIIRSGDYYMFKDVDEEDQEMTDGDTMSEEEDSNNKEHDDWRRKRTTVAPTTLLATAFFGGGPKEALSLIEKTSNFSRSISISSAKEYTTPEADMSPTSILDGTTSTMLGSEIDELRPFTVDDYPSMVTTSLSTQPVTTTSSTVALPDKITTTFSTITPHTTTYSMSSYLAPTTSSYQKPLRHSDVMPSLPEVTLEMESEMSPVGSRTVCPSADDSTVMEGKKEEEEIEEEELDDDVIDEATKKVETGLKMCKIVLIGFIDTLILRINISTRHYRSVSMKLHEEKEREKLLSRFCKLIALFKDSMLKMPRVESDMLEEDSKDGVAVLKEDEITNRKRKENEFHNTMPRIIVLIIAISEALVARTDLLCYFAMIFNTLMSASILSIVYPLSVFFWGMLSVPRPTKFYWVTAITYTEAGCFFYFHLFSLYSDMIFIIVIKYLFQFNFYPWNNSTEKFAWPQIIGIEKKEMYAALDFFVLFCLFIHRTMLKKRGLWTHGLKDDAKYLRQPHSNNISNIECNRAGGDNALAGDGEPKKLSPCQKLLNPIINFYQHITHPKYSAVNDVFAPMFACDLFTFLIVPVPFLAMLLVQFLLIIIDRALYLRKLVFGKFIFHIILVIIVHTWMFFLLPIITDIPFVKNRAAQLWYFTKCIYFGFSCYQVRSGYPIRISGNFLTKKFGYFNLFCFKGFLAIPFLLELRALTDWMWTDTTLALTSWLQMEDIYANVFVLKCWRKIEHDSPTPRAIPRHPVVKYGLGGLVLFLLIFIIWLPLLLFSMSSSIYEPNPPIAVRFQLSVGGYMSSQPIFKTSINRNQLSPIDPKEYVNLKQIYMHIPRALAFLNAYREDDVYKISIGNTSSSTWEISYPTEKKLLEDLKSMRNMSFSVDITITRDPPLNGLTEREVSVHFTRPMDPDNPKDRDALNKTFRMINGSYKESVTIENLFPRYLTVPSRKSVNESGLLYHGESSKLAHRSDITLSLHQNKNDKSRWWELKENCFREMREHDLSVCNSGRGSLIVAFSERIPKGVLTYVNNFGVIGLYVSVILVIGKFVRMQSVGNIQNIMFTSLPYIERIYGLCTDIYLVRQAREFAFEELLFAKLNFLHRSSETMIAWTRYPKPKTD</sequence>
<feature type="domain" description="Piezo THU9 and anchor" evidence="16">
    <location>
        <begin position="1326"/>
        <end position="1522"/>
    </location>
</feature>
<dbReference type="Pfam" id="PF15917">
    <property type="entry name" value="Piezo_TM25-28"/>
    <property type="match status" value="1"/>
</dbReference>
<dbReference type="GO" id="GO:0005886">
    <property type="term" value="C:plasma membrane"/>
    <property type="evidence" value="ECO:0000318"/>
    <property type="project" value="GO_Central"/>
</dbReference>
<feature type="transmembrane region" description="Helical" evidence="11">
    <location>
        <begin position="204"/>
        <end position="230"/>
    </location>
</feature>
<reference evidence="19" key="1">
    <citation type="submission" date="2012-12" db="EMBL/GenBank/DDBJ databases">
        <authorList>
            <person name="Hellsten U."/>
            <person name="Grimwood J."/>
            <person name="Chapman J.A."/>
            <person name="Shapiro H."/>
            <person name="Aerts A."/>
            <person name="Otillar R.P."/>
            <person name="Terry A.Y."/>
            <person name="Boore J.L."/>
            <person name="Simakov O."/>
            <person name="Marletaz F."/>
            <person name="Cho S.-J."/>
            <person name="Edsinger-Gonzales E."/>
            <person name="Havlak P."/>
            <person name="Kuo D.-H."/>
            <person name="Larsson T."/>
            <person name="Lv J."/>
            <person name="Arendt D."/>
            <person name="Savage R."/>
            <person name="Osoegawa K."/>
            <person name="de Jong P."/>
            <person name="Lindberg D.R."/>
            <person name="Seaver E.C."/>
            <person name="Weisblat D.A."/>
            <person name="Putnam N.H."/>
            <person name="Grigoriev I.V."/>
            <person name="Rokhsar D.S."/>
        </authorList>
    </citation>
    <scope>NUCLEOTIDE SEQUENCE</scope>
</reference>
<feature type="transmembrane region" description="Helical" evidence="11">
    <location>
        <begin position="300"/>
        <end position="320"/>
    </location>
</feature>
<dbReference type="GO" id="GO:0071260">
    <property type="term" value="P:cellular response to mechanical stimulus"/>
    <property type="evidence" value="ECO:0000318"/>
    <property type="project" value="GO_Central"/>
</dbReference>
<dbReference type="GO" id="GO:0005261">
    <property type="term" value="F:monoatomic cation channel activity"/>
    <property type="evidence" value="ECO:0000318"/>
    <property type="project" value="GO_Central"/>
</dbReference>
<feature type="transmembrane region" description="Helical" evidence="11">
    <location>
        <begin position="104"/>
        <end position="125"/>
    </location>
</feature>
<dbReference type="HOGENOM" id="CLU_000512_0_0_1"/>
<dbReference type="GeneID" id="20212246"/>
<comment type="similarity">
    <text evidence="2">Belongs to the PIEZO (TC 1.A.75) family.</text>
</comment>
<feature type="transmembrane region" description="Helical" evidence="11">
    <location>
        <begin position="1094"/>
        <end position="1112"/>
    </location>
</feature>
<dbReference type="RefSeq" id="XP_009020748.1">
    <property type="nucleotide sequence ID" value="XM_009022500.1"/>
</dbReference>
<feature type="transmembrane region" description="Helical" evidence="11">
    <location>
        <begin position="529"/>
        <end position="548"/>
    </location>
</feature>
<dbReference type="GO" id="GO:0008381">
    <property type="term" value="F:mechanosensitive monoatomic ion channel activity"/>
    <property type="evidence" value="ECO:0000318"/>
    <property type="project" value="GO_Central"/>
</dbReference>
<dbReference type="Pfam" id="PF24874">
    <property type="entry name" value="Piezo_THU9_anchor"/>
    <property type="match status" value="1"/>
</dbReference>
<reference evidence="18" key="3">
    <citation type="submission" date="2015-06" db="UniProtKB">
        <authorList>
            <consortium name="EnsemblMetazoa"/>
        </authorList>
    </citation>
    <scope>IDENTIFICATION</scope>
</reference>
<dbReference type="OrthoDB" id="303066at2759"/>
<feature type="transmembrane region" description="Helical" evidence="11">
    <location>
        <begin position="1355"/>
        <end position="1380"/>
    </location>
</feature>
<evidence type="ECO:0000256" key="8">
    <source>
        <dbReference type="ARBA" id="ARBA00023136"/>
    </source>
</evidence>
<feature type="transmembrane region" description="Helical" evidence="11">
    <location>
        <begin position="1424"/>
        <end position="1443"/>
    </location>
</feature>
<feature type="domain" description="Piezo TM25-28" evidence="13">
    <location>
        <begin position="509"/>
        <end position="740"/>
    </location>
</feature>
<evidence type="ECO:0000259" key="12">
    <source>
        <dbReference type="Pfam" id="PF12166"/>
    </source>
</evidence>
<dbReference type="InterPro" id="IPR027272">
    <property type="entry name" value="Piezo"/>
</dbReference>
<evidence type="ECO:0000256" key="1">
    <source>
        <dbReference type="ARBA" id="ARBA00004651"/>
    </source>
</evidence>
<dbReference type="EnsemblMetazoa" id="HelroT192356">
    <property type="protein sequence ID" value="HelroP192356"/>
    <property type="gene ID" value="HelroG192356"/>
</dbReference>
<proteinExistence type="inferred from homology"/>
<organism evidence="18 19">
    <name type="scientific">Helobdella robusta</name>
    <name type="common">Californian leech</name>
    <dbReference type="NCBI Taxonomy" id="6412"/>
    <lineage>
        <taxon>Eukaryota</taxon>
        <taxon>Metazoa</taxon>
        <taxon>Spiralia</taxon>
        <taxon>Lophotrochozoa</taxon>
        <taxon>Annelida</taxon>
        <taxon>Clitellata</taxon>
        <taxon>Hirudinea</taxon>
        <taxon>Rhynchobdellida</taxon>
        <taxon>Glossiphoniidae</taxon>
        <taxon>Helobdella</taxon>
    </lineage>
</organism>
<dbReference type="InterPro" id="IPR031805">
    <property type="entry name" value="Piezo_TM25-28"/>
</dbReference>
<feature type="transmembrane region" description="Helical" evidence="11">
    <location>
        <begin position="659"/>
        <end position="677"/>
    </location>
</feature>
<feature type="transmembrane region" description="Helical" evidence="11">
    <location>
        <begin position="1321"/>
        <end position="1343"/>
    </location>
</feature>
<name>T1FTU9_HELRO</name>
<dbReference type="EMBL" id="AMQM01005133">
    <property type="status" value="NOT_ANNOTATED_CDS"/>
    <property type="molecule type" value="Genomic_DNA"/>
</dbReference>
<feature type="transmembrane region" description="Helical" evidence="11">
    <location>
        <begin position="1154"/>
        <end position="1174"/>
    </location>
</feature>
<keyword evidence="6 11" id="KW-1133">Transmembrane helix</keyword>
<keyword evidence="9" id="KW-0407">Ion channel</keyword>
<feature type="domain" description="Piezo TM1-24" evidence="15">
    <location>
        <begin position="2"/>
        <end position="131"/>
    </location>
</feature>
<keyword evidence="19" id="KW-1185">Reference proteome</keyword>
<dbReference type="CTD" id="20212246"/>
<dbReference type="GO" id="GO:0050982">
    <property type="term" value="P:detection of mechanical stimulus"/>
    <property type="evidence" value="ECO:0000318"/>
    <property type="project" value="GO_Central"/>
</dbReference>
<dbReference type="Proteomes" id="UP000015101">
    <property type="component" value="Unassembled WGS sequence"/>
</dbReference>
<evidence type="ECO:0000256" key="9">
    <source>
        <dbReference type="ARBA" id="ARBA00023303"/>
    </source>
</evidence>
<feature type="compositionally biased region" description="Acidic residues" evidence="10">
    <location>
        <begin position="768"/>
        <end position="781"/>
    </location>
</feature>
<dbReference type="InterPro" id="IPR056770">
    <property type="entry name" value="Piezo_THU9_anchor"/>
</dbReference>
<evidence type="ECO:0000259" key="13">
    <source>
        <dbReference type="Pfam" id="PF15917"/>
    </source>
</evidence>
<keyword evidence="7" id="KW-0406">Ion transport</keyword>
<keyword evidence="4" id="KW-1003">Cell membrane</keyword>
<dbReference type="InterPro" id="IPR056768">
    <property type="entry name" value="THU_Piezo"/>
</dbReference>
<evidence type="ECO:0000313" key="18">
    <source>
        <dbReference type="EnsemblMetazoa" id="HelroP192356"/>
    </source>
</evidence>
<dbReference type="PANTHER" id="PTHR13167">
    <property type="entry name" value="PIEZO-TYPE MECHANOSENSITIVE ION CHANNEL COMPONENT"/>
    <property type="match status" value="1"/>
</dbReference>
<dbReference type="eggNOG" id="KOG1893">
    <property type="taxonomic scope" value="Eukaryota"/>
</dbReference>
<dbReference type="EMBL" id="KB096830">
    <property type="protein sequence ID" value="ESO01036.1"/>
    <property type="molecule type" value="Genomic_DNA"/>
</dbReference>
<dbReference type="KEGG" id="hro:HELRODRAFT_192356"/>
<feature type="compositionally biased region" description="Basic and acidic residues" evidence="10">
    <location>
        <begin position="782"/>
        <end position="791"/>
    </location>
</feature>
<feature type="transmembrane region" description="Helical" evidence="11">
    <location>
        <begin position="1180"/>
        <end position="1197"/>
    </location>
</feature>
<dbReference type="FunCoup" id="T1FTU9">
    <property type="interactions" value="264"/>
</dbReference>
<evidence type="ECO:0000259" key="14">
    <source>
        <dbReference type="Pfam" id="PF23188"/>
    </source>
</evidence>
<dbReference type="GO" id="GO:0042391">
    <property type="term" value="P:regulation of membrane potential"/>
    <property type="evidence" value="ECO:0000318"/>
    <property type="project" value="GO_Central"/>
</dbReference>
<feature type="transmembrane region" description="Helical" evidence="11">
    <location>
        <begin position="1218"/>
        <end position="1236"/>
    </location>
</feature>
<evidence type="ECO:0000256" key="5">
    <source>
        <dbReference type="ARBA" id="ARBA00022692"/>
    </source>
</evidence>
<evidence type="ECO:0000256" key="2">
    <source>
        <dbReference type="ARBA" id="ARBA00007821"/>
    </source>
</evidence>
<feature type="transmembrane region" description="Helical" evidence="11">
    <location>
        <begin position="593"/>
        <end position="613"/>
    </location>
</feature>
<dbReference type="Pfam" id="PF23188">
    <property type="entry name" value="THU_Piezo1"/>
    <property type="match status" value="1"/>
</dbReference>
<feature type="domain" description="Piezo transmembrane helical unit" evidence="14">
    <location>
        <begin position="1111"/>
        <end position="1243"/>
    </location>
</feature>
<dbReference type="STRING" id="6412.T1FTU9"/>
<feature type="transmembrane region" description="Helical" evidence="11">
    <location>
        <begin position="619"/>
        <end position="638"/>
    </location>
</feature>
<feature type="transmembrane region" description="Helical" evidence="11">
    <location>
        <begin position="1500"/>
        <end position="1521"/>
    </location>
</feature>
<evidence type="ECO:0000256" key="10">
    <source>
        <dbReference type="SAM" id="MobiDB-lite"/>
    </source>
</evidence>
<evidence type="ECO:0000313" key="17">
    <source>
        <dbReference type="EMBL" id="ESO01036.1"/>
    </source>
</evidence>
<dbReference type="InParanoid" id="T1FTU9"/>
<dbReference type="Pfam" id="PF12166">
    <property type="entry name" value="Piezo_cap"/>
    <property type="match status" value="1"/>
</dbReference>
<evidence type="ECO:0000259" key="15">
    <source>
        <dbReference type="Pfam" id="PF24871"/>
    </source>
</evidence>
<keyword evidence="5 11" id="KW-0812">Transmembrane</keyword>
<feature type="transmembrane region" description="Helical" evidence="11">
    <location>
        <begin position="53"/>
        <end position="71"/>
    </location>
</feature>
<dbReference type="PANTHER" id="PTHR13167:SF25">
    <property type="entry name" value="PIEZO-TYPE MECHANOSENSITIVE ION CHANNEL COMPONENT"/>
    <property type="match status" value="1"/>
</dbReference>
<evidence type="ECO:0008006" key="20">
    <source>
        <dbReference type="Google" id="ProtNLM"/>
    </source>
</evidence>
<feature type="region of interest" description="Disordered" evidence="10">
    <location>
        <begin position="948"/>
        <end position="975"/>
    </location>
</feature>
<gene>
    <name evidence="18" type="primary">20212246</name>
    <name evidence="17" type="ORF">HELRODRAFT_192356</name>
</gene>